<dbReference type="Proteomes" id="UP000014977">
    <property type="component" value="Unassembled WGS sequence"/>
</dbReference>
<organism evidence="5 6">
    <name type="scientific">Desulfococcus multivorans DSM 2059</name>
    <dbReference type="NCBI Taxonomy" id="1121405"/>
    <lineage>
        <taxon>Bacteria</taxon>
        <taxon>Pseudomonadati</taxon>
        <taxon>Thermodesulfobacteriota</taxon>
        <taxon>Desulfobacteria</taxon>
        <taxon>Desulfobacterales</taxon>
        <taxon>Desulfococcaceae</taxon>
        <taxon>Desulfococcus</taxon>
    </lineage>
</organism>
<evidence type="ECO:0000256" key="2">
    <source>
        <dbReference type="ARBA" id="ARBA00022741"/>
    </source>
</evidence>
<evidence type="ECO:0000313" key="6">
    <source>
        <dbReference type="Proteomes" id="UP000014977"/>
    </source>
</evidence>
<dbReference type="GO" id="GO:0005524">
    <property type="term" value="F:ATP binding"/>
    <property type="evidence" value="ECO:0007669"/>
    <property type="project" value="UniProtKB-KW"/>
</dbReference>
<dbReference type="OrthoDB" id="3217301at2"/>
<dbReference type="EMBL" id="ATHJ01000129">
    <property type="protein sequence ID" value="EPR33195.1"/>
    <property type="molecule type" value="Genomic_DNA"/>
</dbReference>
<dbReference type="STRING" id="897.B2D07_14705"/>
<dbReference type="Pfam" id="PF00582">
    <property type="entry name" value="Usp"/>
    <property type="match status" value="1"/>
</dbReference>
<dbReference type="CDD" id="cd00293">
    <property type="entry name" value="USP-like"/>
    <property type="match status" value="1"/>
</dbReference>
<feature type="domain" description="UspA" evidence="4">
    <location>
        <begin position="8"/>
        <end position="162"/>
    </location>
</feature>
<comment type="similarity">
    <text evidence="1">Belongs to the universal stress protein A family.</text>
</comment>
<evidence type="ECO:0000256" key="1">
    <source>
        <dbReference type="ARBA" id="ARBA00008791"/>
    </source>
</evidence>
<gene>
    <name evidence="5" type="ORF">dsmv_3544</name>
</gene>
<protein>
    <submittedName>
        <fullName evidence="5">UspA domain-containing protein</fullName>
    </submittedName>
</protein>
<dbReference type="InterPro" id="IPR014729">
    <property type="entry name" value="Rossmann-like_a/b/a_fold"/>
</dbReference>
<dbReference type="PANTHER" id="PTHR46268:SF27">
    <property type="entry name" value="UNIVERSAL STRESS PROTEIN RV2623"/>
    <property type="match status" value="1"/>
</dbReference>
<proteinExistence type="inferred from homology"/>
<keyword evidence="2" id="KW-0547">Nucleotide-binding</keyword>
<evidence type="ECO:0000313" key="5">
    <source>
        <dbReference type="EMBL" id="EPR33195.1"/>
    </source>
</evidence>
<dbReference type="InterPro" id="IPR006016">
    <property type="entry name" value="UspA"/>
</dbReference>
<dbReference type="SUPFAM" id="SSF52402">
    <property type="entry name" value="Adenine nucleotide alpha hydrolases-like"/>
    <property type="match status" value="1"/>
</dbReference>
<evidence type="ECO:0000259" key="4">
    <source>
        <dbReference type="Pfam" id="PF00582"/>
    </source>
</evidence>
<dbReference type="Gene3D" id="3.40.50.620">
    <property type="entry name" value="HUPs"/>
    <property type="match status" value="1"/>
</dbReference>
<name>S7T9G6_DESML</name>
<evidence type="ECO:0000256" key="3">
    <source>
        <dbReference type="ARBA" id="ARBA00022840"/>
    </source>
</evidence>
<dbReference type="RefSeq" id="WP_020878700.1">
    <property type="nucleotide sequence ID" value="NZ_ATHJ01000129.1"/>
</dbReference>
<dbReference type="eggNOG" id="COG0589">
    <property type="taxonomic scope" value="Bacteria"/>
</dbReference>
<reference evidence="5 6" key="1">
    <citation type="journal article" date="2013" name="Genome Announc.">
        <title>Draft genome sequences for three mercury-methylating, sulfate-reducing bacteria.</title>
        <authorList>
            <person name="Brown S.D."/>
            <person name="Hurt R.A.Jr."/>
            <person name="Gilmour C.C."/>
            <person name="Elias D.A."/>
        </authorList>
    </citation>
    <scope>NUCLEOTIDE SEQUENCE [LARGE SCALE GENOMIC DNA]</scope>
    <source>
        <strain evidence="5 6">DSM 2059</strain>
    </source>
</reference>
<dbReference type="InterPro" id="IPR006015">
    <property type="entry name" value="Universal_stress_UspA"/>
</dbReference>
<comment type="caution">
    <text evidence="5">The sequence shown here is derived from an EMBL/GenBank/DDBJ whole genome shotgun (WGS) entry which is preliminary data.</text>
</comment>
<dbReference type="AlphaFoldDB" id="S7T9G6"/>
<keyword evidence="3" id="KW-0067">ATP-binding</keyword>
<dbReference type="PRINTS" id="PR01438">
    <property type="entry name" value="UNVRSLSTRESS"/>
</dbReference>
<dbReference type="PANTHER" id="PTHR46268">
    <property type="entry name" value="STRESS RESPONSE PROTEIN NHAX"/>
    <property type="match status" value="1"/>
</dbReference>
<accession>S7T9G6</accession>
<keyword evidence="6" id="KW-1185">Reference proteome</keyword>
<sequence length="174" mass="19377">MKFHQPDIKRILLATDLSENANRAFGYAAAMANAHGAAITILHVLEKMPPKAELMVILYQGYESRKDLEEKTEAEVLEQTKSFIEHYCDTFNGRFPACRLMVDAVVVEKGDPVKRILHHARDGGYDVVVMGSRGFGLVQGLWMGSTSQGVLRHCDIPVFIVPPKIENAEAVDRP</sequence>